<organism evidence="1 2">
    <name type="scientific">Halteria grandinella</name>
    <dbReference type="NCBI Taxonomy" id="5974"/>
    <lineage>
        <taxon>Eukaryota</taxon>
        <taxon>Sar</taxon>
        <taxon>Alveolata</taxon>
        <taxon>Ciliophora</taxon>
        <taxon>Intramacronucleata</taxon>
        <taxon>Spirotrichea</taxon>
        <taxon>Stichotrichia</taxon>
        <taxon>Sporadotrichida</taxon>
        <taxon>Halteriidae</taxon>
        <taxon>Halteria</taxon>
    </lineage>
</organism>
<evidence type="ECO:0000313" key="2">
    <source>
        <dbReference type="Proteomes" id="UP000785679"/>
    </source>
</evidence>
<gene>
    <name evidence="1" type="ORF">FGO68_gene3588</name>
</gene>
<dbReference type="AlphaFoldDB" id="A0A8J8NHI8"/>
<keyword evidence="2" id="KW-1185">Reference proteome</keyword>
<dbReference type="EMBL" id="RRYP01016612">
    <property type="protein sequence ID" value="TNV74819.1"/>
    <property type="molecule type" value="Genomic_DNA"/>
</dbReference>
<evidence type="ECO:0000313" key="1">
    <source>
        <dbReference type="EMBL" id="TNV74819.1"/>
    </source>
</evidence>
<sequence length="76" mass="8653">MLFSCLPLSHEIRPHSPRLLHCSLLTATIVCSYPPMTRAFLLPQQRYFTQLCEGKHTIIRHGLVVPLSIVIAFLII</sequence>
<dbReference type="Proteomes" id="UP000785679">
    <property type="component" value="Unassembled WGS sequence"/>
</dbReference>
<name>A0A8J8NHI8_HALGN</name>
<reference evidence="1" key="1">
    <citation type="submission" date="2019-06" db="EMBL/GenBank/DDBJ databases">
        <authorList>
            <person name="Zheng W."/>
        </authorList>
    </citation>
    <scope>NUCLEOTIDE SEQUENCE</scope>
    <source>
        <strain evidence="1">QDHG01</strain>
    </source>
</reference>
<proteinExistence type="predicted"/>
<protein>
    <submittedName>
        <fullName evidence="1">Uncharacterized protein</fullName>
    </submittedName>
</protein>
<accession>A0A8J8NHI8</accession>
<comment type="caution">
    <text evidence="1">The sequence shown here is derived from an EMBL/GenBank/DDBJ whole genome shotgun (WGS) entry which is preliminary data.</text>
</comment>